<dbReference type="AlphaFoldDB" id="A0A9P4R0K0"/>
<evidence type="ECO:0000313" key="2">
    <source>
        <dbReference type="EMBL" id="KAF2734602.1"/>
    </source>
</evidence>
<dbReference type="EMBL" id="ML996146">
    <property type="protein sequence ID" value="KAF2734602.1"/>
    <property type="molecule type" value="Genomic_DNA"/>
</dbReference>
<protein>
    <submittedName>
        <fullName evidence="2">Uncharacterized protein</fullName>
    </submittedName>
</protein>
<name>A0A9P4R0K0_9PLEO</name>
<keyword evidence="3" id="KW-1185">Reference proteome</keyword>
<dbReference type="Proteomes" id="UP000799444">
    <property type="component" value="Unassembled WGS sequence"/>
</dbReference>
<feature type="compositionally biased region" description="Low complexity" evidence="1">
    <location>
        <begin position="74"/>
        <end position="85"/>
    </location>
</feature>
<evidence type="ECO:0000256" key="1">
    <source>
        <dbReference type="SAM" id="MobiDB-lite"/>
    </source>
</evidence>
<accession>A0A9P4R0K0</accession>
<organism evidence="2 3">
    <name type="scientific">Polyplosphaeria fusca</name>
    <dbReference type="NCBI Taxonomy" id="682080"/>
    <lineage>
        <taxon>Eukaryota</taxon>
        <taxon>Fungi</taxon>
        <taxon>Dikarya</taxon>
        <taxon>Ascomycota</taxon>
        <taxon>Pezizomycotina</taxon>
        <taxon>Dothideomycetes</taxon>
        <taxon>Pleosporomycetidae</taxon>
        <taxon>Pleosporales</taxon>
        <taxon>Tetraplosphaeriaceae</taxon>
        <taxon>Polyplosphaeria</taxon>
    </lineage>
</organism>
<comment type="caution">
    <text evidence="2">The sequence shown here is derived from an EMBL/GenBank/DDBJ whole genome shotgun (WGS) entry which is preliminary data.</text>
</comment>
<proteinExistence type="predicted"/>
<sequence length="101" mass="11462">MPPKRALFSVNINSNAESLYQRIEDHNKEGKARVRTVEHDEPVVGNTSLQVLTRPFEKEVQQTVERIVDDKHITASSSTSSPAQPRRSKKKLEAEYDTSDL</sequence>
<reference evidence="2" key="1">
    <citation type="journal article" date="2020" name="Stud. Mycol.">
        <title>101 Dothideomycetes genomes: a test case for predicting lifestyles and emergence of pathogens.</title>
        <authorList>
            <person name="Haridas S."/>
            <person name="Albert R."/>
            <person name="Binder M."/>
            <person name="Bloem J."/>
            <person name="Labutti K."/>
            <person name="Salamov A."/>
            <person name="Andreopoulos B."/>
            <person name="Baker S."/>
            <person name="Barry K."/>
            <person name="Bills G."/>
            <person name="Bluhm B."/>
            <person name="Cannon C."/>
            <person name="Castanera R."/>
            <person name="Culley D."/>
            <person name="Daum C."/>
            <person name="Ezra D."/>
            <person name="Gonzalez J."/>
            <person name="Henrissat B."/>
            <person name="Kuo A."/>
            <person name="Liang C."/>
            <person name="Lipzen A."/>
            <person name="Lutzoni F."/>
            <person name="Magnuson J."/>
            <person name="Mondo S."/>
            <person name="Nolan M."/>
            <person name="Ohm R."/>
            <person name="Pangilinan J."/>
            <person name="Park H.-J."/>
            <person name="Ramirez L."/>
            <person name="Alfaro M."/>
            <person name="Sun H."/>
            <person name="Tritt A."/>
            <person name="Yoshinaga Y."/>
            <person name="Zwiers L.-H."/>
            <person name="Turgeon B."/>
            <person name="Goodwin S."/>
            <person name="Spatafora J."/>
            <person name="Crous P."/>
            <person name="Grigoriev I."/>
        </authorList>
    </citation>
    <scope>NUCLEOTIDE SEQUENCE</scope>
    <source>
        <strain evidence="2">CBS 125425</strain>
    </source>
</reference>
<gene>
    <name evidence="2" type="ORF">EJ04DRAFT_523578</name>
</gene>
<feature type="region of interest" description="Disordered" evidence="1">
    <location>
        <begin position="68"/>
        <end position="101"/>
    </location>
</feature>
<evidence type="ECO:0000313" key="3">
    <source>
        <dbReference type="Proteomes" id="UP000799444"/>
    </source>
</evidence>
<dbReference type="OrthoDB" id="2106730at2759"/>